<dbReference type="EMBL" id="PVYX01000002">
    <property type="protein sequence ID" value="PRX53665.1"/>
    <property type="molecule type" value="Genomic_DNA"/>
</dbReference>
<keyword evidence="1" id="KW-0812">Transmembrane</keyword>
<accession>A0A2T0M863</accession>
<protein>
    <recommendedName>
        <fullName evidence="4">DUF3899 domain-containing protein</fullName>
    </recommendedName>
</protein>
<keyword evidence="3" id="KW-1185">Reference proteome</keyword>
<proteinExistence type="predicted"/>
<evidence type="ECO:0000313" key="3">
    <source>
        <dbReference type="Proteomes" id="UP000237640"/>
    </source>
</evidence>
<feature type="transmembrane region" description="Helical" evidence="1">
    <location>
        <begin position="7"/>
        <end position="24"/>
    </location>
</feature>
<reference evidence="2 3" key="1">
    <citation type="submission" date="2018-03" db="EMBL/GenBank/DDBJ databases">
        <title>Genomic Encyclopedia of Archaeal and Bacterial Type Strains, Phase II (KMG-II): from individual species to whole genera.</title>
        <authorList>
            <person name="Goeker M."/>
        </authorList>
    </citation>
    <scope>NUCLEOTIDE SEQUENCE [LARGE SCALE GENOMIC DNA]</scope>
    <source>
        <strain evidence="2 3">DSM 25027</strain>
    </source>
</reference>
<evidence type="ECO:0008006" key="4">
    <source>
        <dbReference type="Google" id="ProtNLM"/>
    </source>
</evidence>
<dbReference type="Proteomes" id="UP000237640">
    <property type="component" value="Unassembled WGS sequence"/>
</dbReference>
<sequence>MERKEKVLAVLASFTFTIVGFFQIDQSENRALAGLSFLTAALFFYQAFGRKILSSCSFSTIKNESKSMVAGDGKAVLNRNQAVKVAFITFLAVVICFGIGFGVGKLLYHVIH</sequence>
<evidence type="ECO:0000256" key="1">
    <source>
        <dbReference type="SAM" id="Phobius"/>
    </source>
</evidence>
<feature type="transmembrane region" description="Helical" evidence="1">
    <location>
        <begin position="85"/>
        <end position="108"/>
    </location>
</feature>
<gene>
    <name evidence="2" type="ORF">CLV81_2052</name>
</gene>
<name>A0A2T0M863_9FLAO</name>
<dbReference type="AlphaFoldDB" id="A0A2T0M863"/>
<keyword evidence="1" id="KW-0472">Membrane</keyword>
<evidence type="ECO:0000313" key="2">
    <source>
        <dbReference type="EMBL" id="PRX53665.1"/>
    </source>
</evidence>
<dbReference type="RefSeq" id="WP_106145019.1">
    <property type="nucleotide sequence ID" value="NZ_PVYX01000002.1"/>
</dbReference>
<comment type="caution">
    <text evidence="2">The sequence shown here is derived from an EMBL/GenBank/DDBJ whole genome shotgun (WGS) entry which is preliminary data.</text>
</comment>
<organism evidence="2 3">
    <name type="scientific">Flagellimonas meridianipacifica</name>
    <dbReference type="NCBI Taxonomy" id="1080225"/>
    <lineage>
        <taxon>Bacteria</taxon>
        <taxon>Pseudomonadati</taxon>
        <taxon>Bacteroidota</taxon>
        <taxon>Flavobacteriia</taxon>
        <taxon>Flavobacteriales</taxon>
        <taxon>Flavobacteriaceae</taxon>
        <taxon>Flagellimonas</taxon>
    </lineage>
</organism>
<keyword evidence="1" id="KW-1133">Transmembrane helix</keyword>